<gene>
    <name evidence="9" type="ORF">F4V44_16990</name>
</gene>
<dbReference type="Gene3D" id="6.10.250.3150">
    <property type="match status" value="1"/>
</dbReference>
<dbReference type="OrthoDB" id="9813368at2"/>
<comment type="similarity">
    <text evidence="1">Belongs to the peptidase C40 family.</text>
</comment>
<dbReference type="PROSITE" id="PS51935">
    <property type="entry name" value="NLPC_P60"/>
    <property type="match status" value="1"/>
</dbReference>
<feature type="region of interest" description="Disordered" evidence="7">
    <location>
        <begin position="230"/>
        <end position="254"/>
    </location>
</feature>
<keyword evidence="2" id="KW-0645">Protease</keyword>
<dbReference type="SUPFAM" id="SSF54001">
    <property type="entry name" value="Cysteine proteinases"/>
    <property type="match status" value="1"/>
</dbReference>
<feature type="compositionally biased region" description="Polar residues" evidence="7">
    <location>
        <begin position="232"/>
        <end position="254"/>
    </location>
</feature>
<feature type="coiled-coil region" evidence="6">
    <location>
        <begin position="135"/>
        <end position="225"/>
    </location>
</feature>
<evidence type="ECO:0000256" key="6">
    <source>
        <dbReference type="SAM" id="Coils"/>
    </source>
</evidence>
<dbReference type="Proteomes" id="UP000326671">
    <property type="component" value="Unassembled WGS sequence"/>
</dbReference>
<evidence type="ECO:0000256" key="2">
    <source>
        <dbReference type="ARBA" id="ARBA00022670"/>
    </source>
</evidence>
<accession>A0A5J5HMB7</accession>
<keyword evidence="6" id="KW-0175">Coiled coil</keyword>
<keyword evidence="4" id="KW-0378">Hydrolase</keyword>
<dbReference type="EMBL" id="VYKL01000026">
    <property type="protein sequence ID" value="KAA9021841.1"/>
    <property type="molecule type" value="Genomic_DNA"/>
</dbReference>
<feature type="domain" description="NlpC/P60" evidence="8">
    <location>
        <begin position="259"/>
        <end position="386"/>
    </location>
</feature>
<feature type="coiled-coil region" evidence="6">
    <location>
        <begin position="18"/>
        <end position="94"/>
    </location>
</feature>
<organism evidence="9 10">
    <name type="scientific">Niallia endozanthoxylica</name>
    <dbReference type="NCBI Taxonomy" id="2036016"/>
    <lineage>
        <taxon>Bacteria</taxon>
        <taxon>Bacillati</taxon>
        <taxon>Bacillota</taxon>
        <taxon>Bacilli</taxon>
        <taxon>Bacillales</taxon>
        <taxon>Bacillaceae</taxon>
        <taxon>Niallia</taxon>
    </lineage>
</organism>
<dbReference type="GO" id="GO:0006508">
    <property type="term" value="P:proteolysis"/>
    <property type="evidence" value="ECO:0007669"/>
    <property type="project" value="UniProtKB-KW"/>
</dbReference>
<dbReference type="InterPro" id="IPR038765">
    <property type="entry name" value="Papain-like_cys_pep_sf"/>
</dbReference>
<dbReference type="Pfam" id="PF24568">
    <property type="entry name" value="CC_PcsB"/>
    <property type="match status" value="1"/>
</dbReference>
<keyword evidence="3" id="KW-0732">Signal</keyword>
<dbReference type="PANTHER" id="PTHR47053:SF1">
    <property type="entry name" value="MUREIN DD-ENDOPEPTIDASE MEPH-RELATED"/>
    <property type="match status" value="1"/>
</dbReference>
<evidence type="ECO:0000313" key="9">
    <source>
        <dbReference type="EMBL" id="KAA9021841.1"/>
    </source>
</evidence>
<dbReference type="GO" id="GO:0008234">
    <property type="term" value="F:cysteine-type peptidase activity"/>
    <property type="evidence" value="ECO:0007669"/>
    <property type="project" value="UniProtKB-KW"/>
</dbReference>
<dbReference type="AlphaFoldDB" id="A0A5J5HMB7"/>
<dbReference type="Pfam" id="PF00877">
    <property type="entry name" value="NLPC_P60"/>
    <property type="match status" value="1"/>
</dbReference>
<evidence type="ECO:0000256" key="7">
    <source>
        <dbReference type="SAM" id="MobiDB-lite"/>
    </source>
</evidence>
<reference evidence="9 10" key="1">
    <citation type="submission" date="2019-09" db="EMBL/GenBank/DDBJ databases">
        <title>Whole genome sequences of isolates from the Mars Exploration Rovers.</title>
        <authorList>
            <person name="Seuylemezian A."/>
            <person name="Vaishampayan P."/>
        </authorList>
    </citation>
    <scope>NUCLEOTIDE SEQUENCE [LARGE SCALE GENOMIC DNA]</scope>
    <source>
        <strain evidence="9 10">MER_TA_151</strain>
    </source>
</reference>
<evidence type="ECO:0000256" key="3">
    <source>
        <dbReference type="ARBA" id="ARBA00022729"/>
    </source>
</evidence>
<evidence type="ECO:0000313" key="10">
    <source>
        <dbReference type="Proteomes" id="UP000326671"/>
    </source>
</evidence>
<dbReference type="Gene3D" id="3.90.1720.10">
    <property type="entry name" value="endopeptidase domain like (from Nostoc punctiforme)"/>
    <property type="match status" value="1"/>
</dbReference>
<keyword evidence="5" id="KW-0788">Thiol protease</keyword>
<evidence type="ECO:0000256" key="5">
    <source>
        <dbReference type="ARBA" id="ARBA00022807"/>
    </source>
</evidence>
<dbReference type="InterPro" id="IPR000064">
    <property type="entry name" value="NLP_P60_dom"/>
</dbReference>
<proteinExistence type="inferred from homology"/>
<protein>
    <submittedName>
        <fullName evidence="9">Peptidase</fullName>
    </submittedName>
</protein>
<evidence type="ECO:0000256" key="4">
    <source>
        <dbReference type="ARBA" id="ARBA00022801"/>
    </source>
</evidence>
<dbReference type="InterPro" id="IPR051202">
    <property type="entry name" value="Peptidase_C40"/>
</dbReference>
<evidence type="ECO:0000256" key="1">
    <source>
        <dbReference type="ARBA" id="ARBA00007074"/>
    </source>
</evidence>
<comment type="caution">
    <text evidence="9">The sequence shown here is derived from an EMBL/GenBank/DDBJ whole genome shotgun (WGS) entry which is preliminary data.</text>
</comment>
<evidence type="ECO:0000259" key="8">
    <source>
        <dbReference type="PROSITE" id="PS51935"/>
    </source>
</evidence>
<sequence>MLGMGSLLAVPAVKADTIDSIKTEISEAQKELSSIQTQKADLEAQISRMEQAIKDNSVKIEETNIQMTETQAEVDRLNNEIAVMEERIASRTEILKERAVSFQENGGNISYLEVILGSTSFSDFIGRIGAVVTIVEADQGMIQDHEKDKNELEAMQASVEKKLADLTNLKTELEGMQMQTEEQKAQNEALKAQLDSQESDKLADIANYQEQIAELQAAALAVANSSSSSSAVQGTVNAGTTASTGTEVSTGSATPVSGSGSLSTVINAGYKYIGNSVYVFGGGRNASDIANGRFDCSGFVSWAFAQAGVKVGASTEVLKNTGTRVSASEMRPGDMVFFNTYKTDGHVGIYIGGGKFIGSQSSTGVAIADMTSGYWAQTFNGRVMRVIN</sequence>
<name>A0A5J5HMB7_9BACI</name>
<dbReference type="PANTHER" id="PTHR47053">
    <property type="entry name" value="MUREIN DD-ENDOPEPTIDASE MEPH-RELATED"/>
    <property type="match status" value="1"/>
</dbReference>
<dbReference type="InterPro" id="IPR057309">
    <property type="entry name" value="PcsB_CC"/>
</dbReference>
<keyword evidence="10" id="KW-1185">Reference proteome</keyword>